<accession>A0ACB9QCI2</accession>
<dbReference type="Proteomes" id="UP001057402">
    <property type="component" value="Chromosome 6"/>
</dbReference>
<reference evidence="2" key="1">
    <citation type="journal article" date="2023" name="Front. Plant Sci.">
        <title>Chromosomal-level genome assembly of Melastoma candidum provides insights into trichome evolution.</title>
        <authorList>
            <person name="Zhong Y."/>
            <person name="Wu W."/>
            <person name="Sun C."/>
            <person name="Zou P."/>
            <person name="Liu Y."/>
            <person name="Dai S."/>
            <person name="Zhou R."/>
        </authorList>
    </citation>
    <scope>NUCLEOTIDE SEQUENCE [LARGE SCALE GENOMIC DNA]</scope>
</reference>
<name>A0ACB9QCI2_9MYRT</name>
<keyword evidence="2" id="KW-1185">Reference proteome</keyword>
<evidence type="ECO:0000313" key="1">
    <source>
        <dbReference type="EMBL" id="KAI4363996.1"/>
    </source>
</evidence>
<protein>
    <submittedName>
        <fullName evidence="1">Uncharacterized protein</fullName>
    </submittedName>
</protein>
<comment type="caution">
    <text evidence="1">The sequence shown here is derived from an EMBL/GenBank/DDBJ whole genome shotgun (WGS) entry which is preliminary data.</text>
</comment>
<proteinExistence type="predicted"/>
<gene>
    <name evidence="1" type="ORF">MLD38_020144</name>
</gene>
<sequence length="255" mass="27895">MGTPDHSHCQMLVGHSPPQVNAESFTALLELPPSNAMDLLLPPASVECLVKDEVGPKSDSLNPNLSQSRQPVAGAGGKRKDADQKGIGSGKKKKKSNSLQDRQLLPYVHVRARRGQATDSHSLAERARREKINARMKFLQDLVPGCSKISGTALVLDEIINHVQSLQQQVEVLSMKLAAVNSWIDFDVDNLIYSGLGAIMDGNFRNMAMPPAEFQLDRNTEPEYLRPRGFALELQLLGKLRVFGCPGNEDGCTSQ</sequence>
<organism evidence="1 2">
    <name type="scientific">Melastoma candidum</name>
    <dbReference type="NCBI Taxonomy" id="119954"/>
    <lineage>
        <taxon>Eukaryota</taxon>
        <taxon>Viridiplantae</taxon>
        <taxon>Streptophyta</taxon>
        <taxon>Embryophyta</taxon>
        <taxon>Tracheophyta</taxon>
        <taxon>Spermatophyta</taxon>
        <taxon>Magnoliopsida</taxon>
        <taxon>eudicotyledons</taxon>
        <taxon>Gunneridae</taxon>
        <taxon>Pentapetalae</taxon>
        <taxon>rosids</taxon>
        <taxon>malvids</taxon>
        <taxon>Myrtales</taxon>
        <taxon>Melastomataceae</taxon>
        <taxon>Melastomatoideae</taxon>
        <taxon>Melastomateae</taxon>
        <taxon>Melastoma</taxon>
    </lineage>
</organism>
<dbReference type="EMBL" id="CM042885">
    <property type="protein sequence ID" value="KAI4363996.1"/>
    <property type="molecule type" value="Genomic_DNA"/>
</dbReference>
<evidence type="ECO:0000313" key="2">
    <source>
        <dbReference type="Proteomes" id="UP001057402"/>
    </source>
</evidence>